<evidence type="ECO:0000256" key="2">
    <source>
        <dbReference type="ARBA" id="ARBA00011738"/>
    </source>
</evidence>
<evidence type="ECO:0000256" key="6">
    <source>
        <dbReference type="ARBA" id="ARBA00023004"/>
    </source>
</evidence>
<keyword evidence="5" id="KW-0560">Oxidoreductase</keyword>
<keyword evidence="3" id="KW-0479">Metal-binding</keyword>
<evidence type="ECO:0000256" key="1">
    <source>
        <dbReference type="ARBA" id="ARBA00001962"/>
    </source>
</evidence>
<reference evidence="7" key="1">
    <citation type="submission" date="2021-02" db="EMBL/GenBank/DDBJ databases">
        <authorList>
            <person name="Nowell W R."/>
        </authorList>
    </citation>
    <scope>NUCLEOTIDE SEQUENCE</scope>
</reference>
<dbReference type="InterPro" id="IPR008775">
    <property type="entry name" value="Phytyl_CoA_dOase-like"/>
</dbReference>
<protein>
    <recommendedName>
        <fullName evidence="9">Phytanoyl-CoA dioxygenase family protein</fullName>
    </recommendedName>
</protein>
<comment type="subunit">
    <text evidence="2">Homodimer.</text>
</comment>
<dbReference type="GO" id="GO:0051213">
    <property type="term" value="F:dioxygenase activity"/>
    <property type="evidence" value="ECO:0007669"/>
    <property type="project" value="UniProtKB-KW"/>
</dbReference>
<sequence length="295" mass="32596">MTTTLVTITRIAATSENAEDKILESLRRDGVAIVTGMFSKDHIDQVIKDLAPHFNSDVIDKSGFFPSTTQRATGLFAISRACIDIAMHPLFLSVANRLLTSTYTFYVGSEKKIASSKPIISSTVGFRVNPRGKQQGLHRDCSDYHSRPCDRPAMIGCVTALTRTHKNNGATIVIPGSHLWEDEDRIPLVEEAVPAELEPGDATIFVGNLYHAGGANITQDERRETIGIFMAKGFYRQAENQYLMVPPERCKELQLSPAELRVLGYGISEPGCGFVKYKDPMESIFGIIDDETVRL</sequence>
<gene>
    <name evidence="7" type="ORF">JYZ213_LOCUS7578</name>
</gene>
<dbReference type="PANTHER" id="PTHR20883">
    <property type="entry name" value="PHYTANOYL-COA DIOXYGENASE DOMAIN CONTAINING 1"/>
    <property type="match status" value="1"/>
</dbReference>
<dbReference type="Pfam" id="PF05721">
    <property type="entry name" value="PhyH"/>
    <property type="match status" value="1"/>
</dbReference>
<accession>A0A813VG58</accession>
<comment type="cofactor">
    <cofactor evidence="1">
        <name>Fe cation</name>
        <dbReference type="ChEBI" id="CHEBI:24875"/>
    </cofactor>
</comment>
<keyword evidence="6" id="KW-0408">Iron</keyword>
<dbReference type="SUPFAM" id="SSF51197">
    <property type="entry name" value="Clavaminate synthase-like"/>
    <property type="match status" value="1"/>
</dbReference>
<evidence type="ECO:0000313" key="8">
    <source>
        <dbReference type="Proteomes" id="UP000663845"/>
    </source>
</evidence>
<proteinExistence type="predicted"/>
<name>A0A813VG58_9BILA</name>
<organism evidence="7 8">
    <name type="scientific">Adineta steineri</name>
    <dbReference type="NCBI Taxonomy" id="433720"/>
    <lineage>
        <taxon>Eukaryota</taxon>
        <taxon>Metazoa</taxon>
        <taxon>Spiralia</taxon>
        <taxon>Gnathifera</taxon>
        <taxon>Rotifera</taxon>
        <taxon>Eurotatoria</taxon>
        <taxon>Bdelloidea</taxon>
        <taxon>Adinetida</taxon>
        <taxon>Adinetidae</taxon>
        <taxon>Adineta</taxon>
    </lineage>
</organism>
<evidence type="ECO:0000256" key="5">
    <source>
        <dbReference type="ARBA" id="ARBA00023002"/>
    </source>
</evidence>
<dbReference type="EMBL" id="CAJNOG010000050">
    <property type="protein sequence ID" value="CAF0845048.1"/>
    <property type="molecule type" value="Genomic_DNA"/>
</dbReference>
<evidence type="ECO:0000256" key="4">
    <source>
        <dbReference type="ARBA" id="ARBA00022964"/>
    </source>
</evidence>
<dbReference type="GO" id="GO:0046872">
    <property type="term" value="F:metal ion binding"/>
    <property type="evidence" value="ECO:0007669"/>
    <property type="project" value="UniProtKB-KW"/>
</dbReference>
<keyword evidence="4" id="KW-0223">Dioxygenase</keyword>
<dbReference type="Proteomes" id="UP000663845">
    <property type="component" value="Unassembled WGS sequence"/>
</dbReference>
<dbReference type="AlphaFoldDB" id="A0A813VG58"/>
<evidence type="ECO:0008006" key="9">
    <source>
        <dbReference type="Google" id="ProtNLM"/>
    </source>
</evidence>
<evidence type="ECO:0000256" key="3">
    <source>
        <dbReference type="ARBA" id="ARBA00022723"/>
    </source>
</evidence>
<evidence type="ECO:0000313" key="7">
    <source>
        <dbReference type="EMBL" id="CAF0845048.1"/>
    </source>
</evidence>
<comment type="caution">
    <text evidence="7">The sequence shown here is derived from an EMBL/GenBank/DDBJ whole genome shotgun (WGS) entry which is preliminary data.</text>
</comment>
<dbReference type="PANTHER" id="PTHR20883:SF45">
    <property type="entry name" value="PHYTANOYL-COA DIOXYGENASE FAMILY PROTEIN"/>
    <property type="match status" value="1"/>
</dbReference>
<dbReference type="Gene3D" id="2.60.120.620">
    <property type="entry name" value="q2cbj1_9rhob like domain"/>
    <property type="match status" value="1"/>
</dbReference>